<gene>
    <name evidence="1" type="ORF">PLEPLA_LOCUS3378</name>
</gene>
<dbReference type="EMBL" id="CADEAL010000168">
    <property type="protein sequence ID" value="CAB1415660.1"/>
    <property type="molecule type" value="Genomic_DNA"/>
</dbReference>
<dbReference type="Proteomes" id="UP001153269">
    <property type="component" value="Unassembled WGS sequence"/>
</dbReference>
<organism evidence="1 2">
    <name type="scientific">Pleuronectes platessa</name>
    <name type="common">European plaice</name>
    <dbReference type="NCBI Taxonomy" id="8262"/>
    <lineage>
        <taxon>Eukaryota</taxon>
        <taxon>Metazoa</taxon>
        <taxon>Chordata</taxon>
        <taxon>Craniata</taxon>
        <taxon>Vertebrata</taxon>
        <taxon>Euteleostomi</taxon>
        <taxon>Actinopterygii</taxon>
        <taxon>Neopterygii</taxon>
        <taxon>Teleostei</taxon>
        <taxon>Neoteleostei</taxon>
        <taxon>Acanthomorphata</taxon>
        <taxon>Carangaria</taxon>
        <taxon>Pleuronectiformes</taxon>
        <taxon>Pleuronectoidei</taxon>
        <taxon>Pleuronectidae</taxon>
        <taxon>Pleuronectes</taxon>
    </lineage>
</organism>
<evidence type="ECO:0000313" key="2">
    <source>
        <dbReference type="Proteomes" id="UP001153269"/>
    </source>
</evidence>
<evidence type="ECO:0000313" key="1">
    <source>
        <dbReference type="EMBL" id="CAB1415660.1"/>
    </source>
</evidence>
<dbReference type="AlphaFoldDB" id="A0A9N7TME3"/>
<protein>
    <submittedName>
        <fullName evidence="1">Uncharacterized protein</fullName>
    </submittedName>
</protein>
<accession>A0A9N7TME3</accession>
<keyword evidence="2" id="KW-1185">Reference proteome</keyword>
<name>A0A9N7TME3_PLEPL</name>
<comment type="caution">
    <text evidence="1">The sequence shown here is derived from an EMBL/GenBank/DDBJ whole genome shotgun (WGS) entry which is preliminary data.</text>
</comment>
<proteinExistence type="predicted"/>
<reference evidence="1" key="1">
    <citation type="submission" date="2020-03" db="EMBL/GenBank/DDBJ databases">
        <authorList>
            <person name="Weist P."/>
        </authorList>
    </citation>
    <scope>NUCLEOTIDE SEQUENCE</scope>
</reference>
<sequence>MGCGTAPGRFDRQACDEILCARQPPFNLTTTSTPSLDYGPRNISIVITPLLPLENLPQSKTSASTPNSIVQRGSLGGEQRHCSSVLIEFDSTTGGGKRNVLLLSFKTERGPFSVPHLLPPPPTTTQLCLLSFPSIISPLFFFSPRNEKDRSFLWSTSSPEITLRFTELIPGMTTDQ</sequence>